<dbReference type="KEGG" id="glz:GLAREA_02773"/>
<name>S3CNW8_GLAL2</name>
<evidence type="ECO:0000313" key="2">
    <source>
        <dbReference type="Proteomes" id="UP000016922"/>
    </source>
</evidence>
<evidence type="ECO:0000313" key="1">
    <source>
        <dbReference type="EMBL" id="EPE26859.1"/>
    </source>
</evidence>
<dbReference type="AlphaFoldDB" id="S3CNW8"/>
<sequence length="79" mass="8770">MSLAQHTVSRVWPVWLPKVAQTGTRSITREASSFVGADSQTTVPGVPTKTRPAKEIFDANQKKVYTTLYANSHYPAKKH</sequence>
<proteinExistence type="predicted"/>
<reference evidence="1 2" key="1">
    <citation type="journal article" date="2013" name="BMC Genomics">
        <title>Genomics-driven discovery of the pneumocandin biosynthetic gene cluster in the fungus Glarea lozoyensis.</title>
        <authorList>
            <person name="Chen L."/>
            <person name="Yue Q."/>
            <person name="Zhang X."/>
            <person name="Xiang M."/>
            <person name="Wang C."/>
            <person name="Li S."/>
            <person name="Che Y."/>
            <person name="Ortiz-Lopez F.J."/>
            <person name="Bills G.F."/>
            <person name="Liu X."/>
            <person name="An Z."/>
        </authorList>
    </citation>
    <scope>NUCLEOTIDE SEQUENCE [LARGE SCALE GENOMIC DNA]</scope>
    <source>
        <strain evidence="2">ATCC 20868 / MF5171</strain>
    </source>
</reference>
<gene>
    <name evidence="1" type="ORF">GLAREA_02773</name>
</gene>
<dbReference type="HOGENOM" id="CLU_2606246_0_0_1"/>
<protein>
    <submittedName>
        <fullName evidence="1">Uncharacterized protein</fullName>
    </submittedName>
</protein>
<dbReference type="GeneID" id="19461829"/>
<keyword evidence="2" id="KW-1185">Reference proteome</keyword>
<accession>S3CNW8</accession>
<organism evidence="1 2">
    <name type="scientific">Glarea lozoyensis (strain ATCC 20868 / MF5171)</name>
    <dbReference type="NCBI Taxonomy" id="1116229"/>
    <lineage>
        <taxon>Eukaryota</taxon>
        <taxon>Fungi</taxon>
        <taxon>Dikarya</taxon>
        <taxon>Ascomycota</taxon>
        <taxon>Pezizomycotina</taxon>
        <taxon>Leotiomycetes</taxon>
        <taxon>Helotiales</taxon>
        <taxon>Helotiaceae</taxon>
        <taxon>Glarea</taxon>
    </lineage>
</organism>
<dbReference type="RefSeq" id="XP_008086049.1">
    <property type="nucleotide sequence ID" value="XM_008087858.1"/>
</dbReference>
<dbReference type="EMBL" id="KE145370">
    <property type="protein sequence ID" value="EPE26859.1"/>
    <property type="molecule type" value="Genomic_DNA"/>
</dbReference>
<dbReference type="Proteomes" id="UP000016922">
    <property type="component" value="Unassembled WGS sequence"/>
</dbReference>